<dbReference type="SUPFAM" id="SSF53335">
    <property type="entry name" value="S-adenosyl-L-methionine-dependent methyltransferases"/>
    <property type="match status" value="1"/>
</dbReference>
<dbReference type="InterPro" id="IPR029063">
    <property type="entry name" value="SAM-dependent_MTases_sf"/>
</dbReference>
<dbReference type="AlphaFoldDB" id="A0A3Q9BK70"/>
<dbReference type="InterPro" id="IPR000780">
    <property type="entry name" value="CheR_MeTrfase"/>
</dbReference>
<dbReference type="Gene3D" id="3.40.50.150">
    <property type="entry name" value="Vaccinia Virus protein VP39"/>
    <property type="match status" value="1"/>
</dbReference>
<evidence type="ECO:0000259" key="4">
    <source>
        <dbReference type="PROSITE" id="PS50123"/>
    </source>
</evidence>
<keyword evidence="2 5" id="KW-0808">Transferase</keyword>
<dbReference type="Pfam" id="PF01739">
    <property type="entry name" value="CheR"/>
    <property type="match status" value="1"/>
</dbReference>
<evidence type="ECO:0000256" key="2">
    <source>
        <dbReference type="ARBA" id="ARBA00022679"/>
    </source>
</evidence>
<dbReference type="InterPro" id="IPR050903">
    <property type="entry name" value="Bact_Chemotaxis_MeTrfase"/>
</dbReference>
<evidence type="ECO:0000256" key="3">
    <source>
        <dbReference type="ARBA" id="ARBA00022691"/>
    </source>
</evidence>
<dbReference type="Proteomes" id="UP000273326">
    <property type="component" value="Chromosome"/>
</dbReference>
<dbReference type="GO" id="GO:0032259">
    <property type="term" value="P:methylation"/>
    <property type="evidence" value="ECO:0007669"/>
    <property type="project" value="UniProtKB-KW"/>
</dbReference>
<keyword evidence="3" id="KW-0949">S-adenosyl-L-methionine</keyword>
<organism evidence="5 6">
    <name type="scientific">Jeotgalibaca ciconiae</name>
    <dbReference type="NCBI Taxonomy" id="2496265"/>
    <lineage>
        <taxon>Bacteria</taxon>
        <taxon>Bacillati</taxon>
        <taxon>Bacillota</taxon>
        <taxon>Bacilli</taxon>
        <taxon>Lactobacillales</taxon>
        <taxon>Carnobacteriaceae</taxon>
        <taxon>Jeotgalibaca</taxon>
    </lineage>
</organism>
<sequence length="258" mass="30141">MTLRFEEFYDWTKSELNLQLDGYKQKQLQRRITTIMKKSGANDLASYAEKIMADAQVKNDFLDYITINVTEFFRNKDIFTEFEHILTQELPQKFPNLKIWSAACSTGAEAYSVAIALKKKNLEKKSKIIGTDIDLTILQKAREGIYRDADIKNVDQTDLQRFFKAEEPFYHLNKDIKELVNFKQHDLILGKYENDFQVIICRNVTIYFNDEIKDNLYRKMSDALVPGGIFFIGATETIYNPAKYGLRKVGSFLYQKIE</sequence>
<evidence type="ECO:0000313" key="6">
    <source>
        <dbReference type="Proteomes" id="UP000273326"/>
    </source>
</evidence>
<keyword evidence="1 5" id="KW-0489">Methyltransferase</keyword>
<dbReference type="SMART" id="SM00138">
    <property type="entry name" value="MeTrc"/>
    <property type="match status" value="1"/>
</dbReference>
<protein>
    <submittedName>
        <fullName evidence="5">Protein-glutamate O-methyltransferase CheR</fullName>
    </submittedName>
</protein>
<dbReference type="GO" id="GO:0008757">
    <property type="term" value="F:S-adenosylmethionine-dependent methyltransferase activity"/>
    <property type="evidence" value="ECO:0007669"/>
    <property type="project" value="InterPro"/>
</dbReference>
<dbReference type="PROSITE" id="PS50123">
    <property type="entry name" value="CHER"/>
    <property type="match status" value="1"/>
</dbReference>
<dbReference type="PANTHER" id="PTHR24422">
    <property type="entry name" value="CHEMOTAXIS PROTEIN METHYLTRANSFERASE"/>
    <property type="match status" value="1"/>
</dbReference>
<dbReference type="InterPro" id="IPR022642">
    <property type="entry name" value="CheR_C"/>
</dbReference>
<keyword evidence="6" id="KW-1185">Reference proteome</keyword>
<dbReference type="PRINTS" id="PR00996">
    <property type="entry name" value="CHERMTFRASE"/>
</dbReference>
<name>A0A3Q9BK70_9LACT</name>
<dbReference type="KEGG" id="jeh:EJN90_06140"/>
<evidence type="ECO:0000256" key="1">
    <source>
        <dbReference type="ARBA" id="ARBA00022603"/>
    </source>
</evidence>
<dbReference type="SUPFAM" id="SSF47757">
    <property type="entry name" value="Chemotaxis receptor methyltransferase CheR, N-terminal domain"/>
    <property type="match status" value="1"/>
</dbReference>
<accession>A0A3Q9BK70</accession>
<reference evidence="6" key="1">
    <citation type="submission" date="2018-12" db="EMBL/GenBank/DDBJ databases">
        <title>Complete genome sequencing of Jeotgalibaca sp. H21T32.</title>
        <authorList>
            <person name="Bae J.-W."/>
            <person name="Lee S.-Y."/>
        </authorList>
    </citation>
    <scope>NUCLEOTIDE SEQUENCE [LARGE SCALE GENOMIC DNA]</scope>
    <source>
        <strain evidence="6">H21T32</strain>
    </source>
</reference>
<dbReference type="InterPro" id="IPR022641">
    <property type="entry name" value="CheR_N"/>
</dbReference>
<gene>
    <name evidence="5" type="ORF">EJN90_06140</name>
</gene>
<evidence type="ECO:0000313" key="5">
    <source>
        <dbReference type="EMBL" id="AZP04254.1"/>
    </source>
</evidence>
<dbReference type="RefSeq" id="WP_126109485.1">
    <property type="nucleotide sequence ID" value="NZ_CP034465.1"/>
</dbReference>
<dbReference type="Pfam" id="PF03705">
    <property type="entry name" value="CheR_N"/>
    <property type="match status" value="1"/>
</dbReference>
<feature type="domain" description="CheR-type methyltransferase" evidence="4">
    <location>
        <begin position="1"/>
        <end position="258"/>
    </location>
</feature>
<dbReference type="OrthoDB" id="9816309at2"/>
<dbReference type="PANTHER" id="PTHR24422:SF19">
    <property type="entry name" value="CHEMOTAXIS PROTEIN METHYLTRANSFERASE"/>
    <property type="match status" value="1"/>
</dbReference>
<proteinExistence type="predicted"/>
<dbReference type="EMBL" id="CP034465">
    <property type="protein sequence ID" value="AZP04254.1"/>
    <property type="molecule type" value="Genomic_DNA"/>
</dbReference>